<sequence>MSIHSVKRSCTHLAWDNSIPPAITIKSGDTVSFSCLDASNGQITKESNTATIASLVFAQLDQVSGPVFVEGAAPGDTLQVDVLSIETSDWGWTGLIPGFGLLSDEFPEPALKIWSLNKKEQFAWFDEARGIKIPLRPFAGEMGVAPGKHGAFSTIPPYNTGGNLDTRQLSVGAILYLPVEVEGALFSIGDGHAAQGDGEVCGTAIETPMEVTVRLTVRKDRPYTKTPHFHTVRPNHNNEEHYCTTGIDSDIREATRAAVRNMINFLEAEYKMDRVAAYMLCSVAGDLRMHEVVDMPNYVIGMMLPKSLLKGPAESPST</sequence>
<dbReference type="EMBL" id="JAACJJ010000029">
    <property type="protein sequence ID" value="KAF5319707.1"/>
    <property type="molecule type" value="Genomic_DNA"/>
</dbReference>
<dbReference type="Gene3D" id="3.10.28.20">
    <property type="entry name" value="Acetamidase/Formamidase-like domains"/>
    <property type="match status" value="1"/>
</dbReference>
<dbReference type="Proteomes" id="UP000567179">
    <property type="component" value="Unassembled WGS sequence"/>
</dbReference>
<dbReference type="InterPro" id="IPR004304">
    <property type="entry name" value="FmdA_AmdA"/>
</dbReference>
<evidence type="ECO:0008006" key="3">
    <source>
        <dbReference type="Google" id="ProtNLM"/>
    </source>
</evidence>
<name>A0A8H5F144_9AGAR</name>
<gene>
    <name evidence="1" type="ORF">D9619_008515</name>
</gene>
<dbReference type="OrthoDB" id="3335528at2759"/>
<dbReference type="PANTHER" id="PTHR31891:SF1">
    <property type="entry name" value="FORMAMIDASE C869.04-RELATED"/>
    <property type="match status" value="1"/>
</dbReference>
<organism evidence="1 2">
    <name type="scientific">Psilocybe cf. subviscida</name>
    <dbReference type="NCBI Taxonomy" id="2480587"/>
    <lineage>
        <taxon>Eukaryota</taxon>
        <taxon>Fungi</taxon>
        <taxon>Dikarya</taxon>
        <taxon>Basidiomycota</taxon>
        <taxon>Agaricomycotina</taxon>
        <taxon>Agaricomycetes</taxon>
        <taxon>Agaricomycetidae</taxon>
        <taxon>Agaricales</taxon>
        <taxon>Agaricineae</taxon>
        <taxon>Strophariaceae</taxon>
        <taxon>Psilocybe</taxon>
    </lineage>
</organism>
<accession>A0A8H5F144</accession>
<dbReference type="SUPFAM" id="SSF141130">
    <property type="entry name" value="Acetamidase/Formamidase-like"/>
    <property type="match status" value="1"/>
</dbReference>
<evidence type="ECO:0000313" key="1">
    <source>
        <dbReference type="EMBL" id="KAF5319707.1"/>
    </source>
</evidence>
<dbReference type="GO" id="GO:0016811">
    <property type="term" value="F:hydrolase activity, acting on carbon-nitrogen (but not peptide) bonds, in linear amides"/>
    <property type="evidence" value="ECO:0007669"/>
    <property type="project" value="InterPro"/>
</dbReference>
<evidence type="ECO:0000313" key="2">
    <source>
        <dbReference type="Proteomes" id="UP000567179"/>
    </source>
</evidence>
<dbReference type="AlphaFoldDB" id="A0A8H5F144"/>
<proteinExistence type="predicted"/>
<comment type="caution">
    <text evidence="1">The sequence shown here is derived from an EMBL/GenBank/DDBJ whole genome shotgun (WGS) entry which is preliminary data.</text>
</comment>
<dbReference type="Gene3D" id="2.60.120.580">
    <property type="entry name" value="Acetamidase/Formamidase-like domains"/>
    <property type="match status" value="2"/>
</dbReference>
<protein>
    <recommendedName>
        <fullName evidence="3">Formamidase</fullName>
    </recommendedName>
</protein>
<dbReference type="PANTHER" id="PTHR31891">
    <property type="entry name" value="FORMAMIDASE C869.04-RELATED"/>
    <property type="match status" value="1"/>
</dbReference>
<keyword evidence="2" id="KW-1185">Reference proteome</keyword>
<dbReference type="Pfam" id="PF03069">
    <property type="entry name" value="FmdA_AmdA"/>
    <property type="match status" value="2"/>
</dbReference>
<reference evidence="1 2" key="1">
    <citation type="journal article" date="2020" name="ISME J.">
        <title>Uncovering the hidden diversity of litter-decomposition mechanisms in mushroom-forming fungi.</title>
        <authorList>
            <person name="Floudas D."/>
            <person name="Bentzer J."/>
            <person name="Ahren D."/>
            <person name="Johansson T."/>
            <person name="Persson P."/>
            <person name="Tunlid A."/>
        </authorList>
    </citation>
    <scope>NUCLEOTIDE SEQUENCE [LARGE SCALE GENOMIC DNA]</scope>
    <source>
        <strain evidence="1 2">CBS 101986</strain>
    </source>
</reference>